<dbReference type="InterPro" id="IPR039424">
    <property type="entry name" value="SBP_5"/>
</dbReference>
<evidence type="ECO:0000313" key="2">
    <source>
        <dbReference type="EMBL" id="GAH67755.1"/>
    </source>
</evidence>
<reference evidence="2" key="1">
    <citation type="journal article" date="2014" name="Front. Microbiol.">
        <title>High frequency of phylogenetically diverse reductive dehalogenase-homologous genes in deep subseafloor sedimentary metagenomes.</title>
        <authorList>
            <person name="Kawai M."/>
            <person name="Futagami T."/>
            <person name="Toyoda A."/>
            <person name="Takaki Y."/>
            <person name="Nishi S."/>
            <person name="Hori S."/>
            <person name="Arai W."/>
            <person name="Tsubouchi T."/>
            <person name="Morono Y."/>
            <person name="Uchiyama I."/>
            <person name="Ito T."/>
            <person name="Fujiyama A."/>
            <person name="Inagaki F."/>
            <person name="Takami H."/>
        </authorList>
    </citation>
    <scope>NUCLEOTIDE SEQUENCE</scope>
    <source>
        <strain evidence="2">Expedition CK06-06</strain>
    </source>
</reference>
<comment type="caution">
    <text evidence="2">The sequence shown here is derived from an EMBL/GenBank/DDBJ whole genome shotgun (WGS) entry which is preliminary data.</text>
</comment>
<dbReference type="Gene3D" id="3.10.105.10">
    <property type="entry name" value="Dipeptide-binding Protein, Domain 3"/>
    <property type="match status" value="1"/>
</dbReference>
<dbReference type="GO" id="GO:0015833">
    <property type="term" value="P:peptide transport"/>
    <property type="evidence" value="ECO:0007669"/>
    <property type="project" value="TreeGrafter"/>
</dbReference>
<dbReference type="InterPro" id="IPR000914">
    <property type="entry name" value="SBP_5_dom"/>
</dbReference>
<protein>
    <recommendedName>
        <fullName evidence="1">Solute-binding protein family 5 domain-containing protein</fullName>
    </recommendedName>
</protein>
<feature type="domain" description="Solute-binding protein family 5" evidence="1">
    <location>
        <begin position="3"/>
        <end position="224"/>
    </location>
</feature>
<dbReference type="GO" id="GO:1904680">
    <property type="term" value="F:peptide transmembrane transporter activity"/>
    <property type="evidence" value="ECO:0007669"/>
    <property type="project" value="TreeGrafter"/>
</dbReference>
<dbReference type="PANTHER" id="PTHR30290">
    <property type="entry name" value="PERIPLASMIC BINDING COMPONENT OF ABC TRANSPORTER"/>
    <property type="match status" value="1"/>
</dbReference>
<sequence length="261" mass="30652">EGNQLPYIDRYYVKVVENAEMIEAKIMTGEVDFEGQYVTLGNYPLYMENAEKADYRVLLYDNSYSSNVWIQWNQTCKDPVLREIFQDVRFRRALSLAIDREEISEVLFFGLAEPRQISVLDDSMYFEPEFATAYIEYEPERANRLLDAMGLEWDENQEYRLRPDGERLAAILEYCVMEPTETPVLEMVKEYWKKVGFLITLKQEDGGLYSTRLQANKVQIGEHQACGATDVTFFQWAQTWFPIAFSWESTWGLGWAAWYVT</sequence>
<evidence type="ECO:0000259" key="1">
    <source>
        <dbReference type="Pfam" id="PF00496"/>
    </source>
</evidence>
<dbReference type="PANTHER" id="PTHR30290:SF62">
    <property type="entry name" value="OLIGOPEPTIDE ABC TRANSPORTER, PERIPLASMIC OLIGOPEPTIDE-BINDING PROTEIN"/>
    <property type="match status" value="1"/>
</dbReference>
<accession>X1IEP3</accession>
<feature type="non-terminal residue" evidence="2">
    <location>
        <position position="261"/>
    </location>
</feature>
<dbReference type="AlphaFoldDB" id="X1IEP3"/>
<dbReference type="EMBL" id="BARU01032150">
    <property type="protein sequence ID" value="GAH67755.1"/>
    <property type="molecule type" value="Genomic_DNA"/>
</dbReference>
<organism evidence="2">
    <name type="scientific">marine sediment metagenome</name>
    <dbReference type="NCBI Taxonomy" id="412755"/>
    <lineage>
        <taxon>unclassified sequences</taxon>
        <taxon>metagenomes</taxon>
        <taxon>ecological metagenomes</taxon>
    </lineage>
</organism>
<name>X1IEP3_9ZZZZ</name>
<dbReference type="SUPFAM" id="SSF53850">
    <property type="entry name" value="Periplasmic binding protein-like II"/>
    <property type="match status" value="1"/>
</dbReference>
<proteinExistence type="predicted"/>
<dbReference type="Pfam" id="PF00496">
    <property type="entry name" value="SBP_bac_5"/>
    <property type="match status" value="1"/>
</dbReference>
<gene>
    <name evidence="2" type="ORF">S03H2_50737</name>
</gene>
<feature type="non-terminal residue" evidence="2">
    <location>
        <position position="1"/>
    </location>
</feature>